<keyword evidence="1" id="KW-1185">Reference proteome</keyword>
<evidence type="ECO:0000313" key="1">
    <source>
        <dbReference type="Proteomes" id="UP001318040"/>
    </source>
</evidence>
<organism evidence="1 2">
    <name type="scientific">Petromyzon marinus</name>
    <name type="common">Sea lamprey</name>
    <dbReference type="NCBI Taxonomy" id="7757"/>
    <lineage>
        <taxon>Eukaryota</taxon>
        <taxon>Metazoa</taxon>
        <taxon>Chordata</taxon>
        <taxon>Craniata</taxon>
        <taxon>Vertebrata</taxon>
        <taxon>Cyclostomata</taxon>
        <taxon>Hyperoartia</taxon>
        <taxon>Petromyzontiformes</taxon>
        <taxon>Petromyzontidae</taxon>
        <taxon>Petromyzon</taxon>
    </lineage>
</organism>
<dbReference type="PANTHER" id="PTHR12751:SF18">
    <property type="entry name" value="PHOSPHATASE AND ACTIN REGULATOR 1"/>
    <property type="match status" value="1"/>
</dbReference>
<dbReference type="KEGG" id="pmrn:116945150"/>
<dbReference type="RefSeq" id="XP_032815233.1">
    <property type="nucleotide sequence ID" value="XM_032959342.1"/>
</dbReference>
<reference evidence="2" key="1">
    <citation type="submission" date="2025-08" db="UniProtKB">
        <authorList>
            <consortium name="RefSeq"/>
        </authorList>
    </citation>
    <scope>IDENTIFICATION</scope>
    <source>
        <tissue evidence="2">Sperm</tissue>
    </source>
</reference>
<sequence length="122" mass="14282">MVQPRFLVLFGRRRGSSPVHPEISNASLAQTIEKCEVETKPEMAWPATKKATERSLHGERTLRFSEAVQVTEVQDYDRRSDKPWTRLTASDKAAIRRELNTYKSCEMEVHHHSRHLTRFHRL</sequence>
<accession>A0AAJ7TC65</accession>
<dbReference type="Proteomes" id="UP001318040">
    <property type="component" value="Chromosome 23"/>
</dbReference>
<dbReference type="GO" id="GO:0030036">
    <property type="term" value="P:actin cytoskeleton organization"/>
    <property type="evidence" value="ECO:0007669"/>
    <property type="project" value="TreeGrafter"/>
</dbReference>
<dbReference type="GO" id="GO:0003779">
    <property type="term" value="F:actin binding"/>
    <property type="evidence" value="ECO:0007669"/>
    <property type="project" value="TreeGrafter"/>
</dbReference>
<name>A0AAJ7TC65_PETMA</name>
<dbReference type="AlphaFoldDB" id="A0AAJ7TC65"/>
<protein>
    <submittedName>
        <fullName evidence="2">Phosphatase and actin regulator 1-like</fullName>
    </submittedName>
</protein>
<gene>
    <name evidence="2" type="primary">LOC116945150</name>
</gene>
<dbReference type="PANTHER" id="PTHR12751">
    <property type="entry name" value="PHOSPHATASE AND ACTIN REGULATOR PHACTR"/>
    <property type="match status" value="1"/>
</dbReference>
<evidence type="ECO:0000313" key="2">
    <source>
        <dbReference type="RefSeq" id="XP_032815233.1"/>
    </source>
</evidence>
<proteinExistence type="predicted"/>